<geneLocation type="plasmid" evidence="3 4">
    <name>unnamed2</name>
</geneLocation>
<protein>
    <submittedName>
        <fullName evidence="3">Sialate O-acetylesterase</fullName>
    </submittedName>
</protein>
<feature type="domain" description="Sialate O-acetylesterase" evidence="2">
    <location>
        <begin position="79"/>
        <end position="310"/>
    </location>
</feature>
<dbReference type="RefSeq" id="WP_406721728.1">
    <property type="nucleotide sequence ID" value="NZ_CP135445.1"/>
</dbReference>
<name>A0ABZ1E4B4_9RHOB</name>
<evidence type="ECO:0000313" key="4">
    <source>
        <dbReference type="Proteomes" id="UP001623290"/>
    </source>
</evidence>
<dbReference type="InterPro" id="IPR052940">
    <property type="entry name" value="Carb_Esterase_6"/>
</dbReference>
<evidence type="ECO:0000259" key="2">
    <source>
        <dbReference type="Pfam" id="PF03629"/>
    </source>
</evidence>
<dbReference type="EMBL" id="CP135445">
    <property type="protein sequence ID" value="WRY35870.1"/>
    <property type="molecule type" value="Genomic_DNA"/>
</dbReference>
<sequence length="765" mass="79017">MIGIGSGFMSGGAGVSLRRNGDGTVTVGGAGLGFRWSVDGGGSWTEETTLPLTLPVAAHQEVRVVALGPPRVLSAQQVPVFLLLGQSNMVGRNLYDGLGRFPAGVRQWTRAGELALVEETSELDFDDPWLSNGEVFGPAVTFARAYMAANPREPLVLVPRAVGNTGFVDNRWNPGDDLYAATVADTNALFAAHPECVLAGVLWHQGESDAQAAAAATAYEARFDAMLAGLQSEITVMEASTPVIVGGFSSAVGSGWPYLSQIAAIHADLPNRRSYSAYVDASDLMLKTDGIHLDAASSRVLGARYAQALTRAQSHQITLVAEAEADAVAHYLFGEDNVADTDLRGANALSETPGARAQGYISTRTGDGGGLKTPLTETAQMTLCAVIRNPSSDPSTVYFGTLGSNTSLGEGFNGAGLFDNGAASALYLNQKNDAGGNTLMPLATPTPFVENGWNFVAMVLDAASMSAYLHDGTAAQFATQAIARATPTGKAIAIGSRYYTGISDAVDVAEFLVYDRALSEAELEALAARSTARLAARGITIGVAQQSLLLETAATAHYLFGADNPGHSDIAGANPLLTAPASVSQSHITTMQGDNGGVETPVLDAESFTLCLALRATSGASGQGILGGSLSGPGTGNHGWGMFENGGALYFNAKTAGANDAIVAEAASPLVTEGWSFVAMTVSPTGKSYFRGSSGGAVFKSDTQTRDIATIATIGLGPLRYAGFADAYDIAEAILFQGQALDQAGLQAVYERSVARLGARGVTLG</sequence>
<dbReference type="InterPro" id="IPR013320">
    <property type="entry name" value="ConA-like_dom_sf"/>
</dbReference>
<dbReference type="Pfam" id="PF03629">
    <property type="entry name" value="SASA"/>
    <property type="match status" value="1"/>
</dbReference>
<dbReference type="PANTHER" id="PTHR31988:SF19">
    <property type="entry name" value="9-O-ACETYL-N-ACETYLNEURAMINIC ACID DEACETYLASE-RELATED"/>
    <property type="match status" value="1"/>
</dbReference>
<dbReference type="InterPro" id="IPR036514">
    <property type="entry name" value="SGNH_hydro_sf"/>
</dbReference>
<dbReference type="Pfam" id="PF13385">
    <property type="entry name" value="Laminin_G_3"/>
    <property type="match status" value="1"/>
</dbReference>
<evidence type="ECO:0000256" key="1">
    <source>
        <dbReference type="ARBA" id="ARBA00022801"/>
    </source>
</evidence>
<organism evidence="3 4">
    <name type="scientific">Thioclava litoralis</name>
    <dbReference type="NCBI Taxonomy" id="3076557"/>
    <lineage>
        <taxon>Bacteria</taxon>
        <taxon>Pseudomonadati</taxon>
        <taxon>Pseudomonadota</taxon>
        <taxon>Alphaproteobacteria</taxon>
        <taxon>Rhodobacterales</taxon>
        <taxon>Paracoccaceae</taxon>
        <taxon>Thioclava</taxon>
    </lineage>
</organism>
<dbReference type="Gene3D" id="2.60.120.200">
    <property type="match status" value="2"/>
</dbReference>
<proteinExistence type="predicted"/>
<keyword evidence="3" id="KW-0614">Plasmid</keyword>
<dbReference type="SUPFAM" id="SSF52266">
    <property type="entry name" value="SGNH hydrolase"/>
    <property type="match status" value="1"/>
</dbReference>
<keyword evidence="4" id="KW-1185">Reference proteome</keyword>
<accession>A0ABZ1E4B4</accession>
<dbReference type="SUPFAM" id="SSF49899">
    <property type="entry name" value="Concanavalin A-like lectins/glucanases"/>
    <property type="match status" value="2"/>
</dbReference>
<gene>
    <name evidence="3" type="ORF">RPE78_16745</name>
</gene>
<dbReference type="Proteomes" id="UP001623290">
    <property type="component" value="Plasmid unnamed2"/>
</dbReference>
<evidence type="ECO:0000313" key="3">
    <source>
        <dbReference type="EMBL" id="WRY35870.1"/>
    </source>
</evidence>
<reference evidence="3 4" key="1">
    <citation type="submission" date="2023-09" db="EMBL/GenBank/DDBJ databases">
        <title>Thioclava shenzhenensis sp. nov., a multidrug resistant bacteria-antagonizing species isolated from coastal seawater.</title>
        <authorList>
            <person name="Long M."/>
        </authorList>
    </citation>
    <scope>NUCLEOTIDE SEQUENCE [LARGE SCALE GENOMIC DNA]</scope>
    <source>
        <strain evidence="3 4">FTW29</strain>
        <plasmid evidence="3 4">unnamed2</plasmid>
    </source>
</reference>
<dbReference type="InterPro" id="IPR005181">
    <property type="entry name" value="SASA"/>
</dbReference>
<dbReference type="Gene3D" id="3.40.50.1110">
    <property type="entry name" value="SGNH hydrolase"/>
    <property type="match status" value="1"/>
</dbReference>
<keyword evidence="1" id="KW-0378">Hydrolase</keyword>
<dbReference type="PANTHER" id="PTHR31988">
    <property type="entry name" value="ESTERASE, PUTATIVE (DUF303)-RELATED"/>
    <property type="match status" value="1"/>
</dbReference>